<evidence type="ECO:0000256" key="3">
    <source>
        <dbReference type="ARBA" id="ARBA00017306"/>
    </source>
</evidence>
<accession>A0AAD4KS64</accession>
<evidence type="ECO:0000256" key="2">
    <source>
        <dbReference type="ARBA" id="ARBA00006178"/>
    </source>
</evidence>
<feature type="compositionally biased region" description="Polar residues" evidence="9">
    <location>
        <begin position="59"/>
        <end position="86"/>
    </location>
</feature>
<comment type="subcellular location">
    <subcellularLocation>
        <location evidence="1">Nucleus</location>
    </subcellularLocation>
</comment>
<evidence type="ECO:0000256" key="6">
    <source>
        <dbReference type="ARBA" id="ARBA00023242"/>
    </source>
</evidence>
<feature type="compositionally biased region" description="Polar residues" evidence="9">
    <location>
        <begin position="162"/>
        <end position="197"/>
    </location>
</feature>
<evidence type="ECO:0000256" key="9">
    <source>
        <dbReference type="SAM" id="MobiDB-lite"/>
    </source>
</evidence>
<comment type="similarity">
    <text evidence="2">Belongs to the TAF4 family.</text>
</comment>
<dbReference type="AlphaFoldDB" id="A0AAD4KS64"/>
<evidence type="ECO:0000256" key="1">
    <source>
        <dbReference type="ARBA" id="ARBA00004123"/>
    </source>
</evidence>
<dbReference type="GeneID" id="70248494"/>
<feature type="region of interest" description="Disordered" evidence="9">
    <location>
        <begin position="256"/>
        <end position="278"/>
    </location>
</feature>
<evidence type="ECO:0000256" key="8">
    <source>
        <dbReference type="ARBA" id="ARBA00031747"/>
    </source>
</evidence>
<evidence type="ECO:0000259" key="10">
    <source>
        <dbReference type="Pfam" id="PF05236"/>
    </source>
</evidence>
<feature type="compositionally biased region" description="Basic and acidic residues" evidence="9">
    <location>
        <begin position="424"/>
        <end position="442"/>
    </location>
</feature>
<keyword evidence="4" id="KW-0805">Transcription regulation</keyword>
<feature type="region of interest" description="Disordered" evidence="9">
    <location>
        <begin position="147"/>
        <end position="207"/>
    </location>
</feature>
<protein>
    <recommendedName>
        <fullName evidence="3">Transcription initiation factor TFIID subunit 4</fullName>
    </recommendedName>
    <alternativeName>
        <fullName evidence="8">TBP-associated factor 4</fullName>
    </alternativeName>
</protein>
<organism evidence="11 12">
    <name type="scientific">Talaromyces proteolyticus</name>
    <dbReference type="NCBI Taxonomy" id="1131652"/>
    <lineage>
        <taxon>Eukaryota</taxon>
        <taxon>Fungi</taxon>
        <taxon>Dikarya</taxon>
        <taxon>Ascomycota</taxon>
        <taxon>Pezizomycotina</taxon>
        <taxon>Eurotiomycetes</taxon>
        <taxon>Eurotiomycetidae</taxon>
        <taxon>Eurotiales</taxon>
        <taxon>Trichocomaceae</taxon>
        <taxon>Talaromyces</taxon>
        <taxon>Talaromyces sect. Bacilispori</taxon>
    </lineage>
</organism>
<dbReference type="Proteomes" id="UP001201262">
    <property type="component" value="Unassembled WGS sequence"/>
</dbReference>
<dbReference type="GO" id="GO:0005669">
    <property type="term" value="C:transcription factor TFIID complex"/>
    <property type="evidence" value="ECO:0007669"/>
    <property type="project" value="InterPro"/>
</dbReference>
<comment type="caution">
    <text evidence="11">The sequence shown here is derived from an EMBL/GenBank/DDBJ whole genome shotgun (WGS) entry which is preliminary data.</text>
</comment>
<feature type="compositionally biased region" description="Low complexity" evidence="9">
    <location>
        <begin position="479"/>
        <end position="493"/>
    </location>
</feature>
<evidence type="ECO:0000313" key="11">
    <source>
        <dbReference type="EMBL" id="KAH8699170.1"/>
    </source>
</evidence>
<evidence type="ECO:0000256" key="7">
    <source>
        <dbReference type="ARBA" id="ARBA00025346"/>
    </source>
</evidence>
<name>A0AAD4KS64_9EURO</name>
<feature type="compositionally biased region" description="Pro residues" evidence="9">
    <location>
        <begin position="1"/>
        <end position="10"/>
    </location>
</feature>
<feature type="region of interest" description="Disordered" evidence="9">
    <location>
        <begin position="543"/>
        <end position="562"/>
    </location>
</feature>
<feature type="region of interest" description="Disordered" evidence="9">
    <location>
        <begin position="1"/>
        <end position="122"/>
    </location>
</feature>
<evidence type="ECO:0000313" key="12">
    <source>
        <dbReference type="Proteomes" id="UP001201262"/>
    </source>
</evidence>
<sequence>MAQTQPPHPSQYPSQSFSPPVSTPSPSATSPANVGSIPPSKRQRFSPLPQSQPPYESPSFGTLQLPQNPSPVMNGTNMNGVSTPGPVQTPVLAPVPGASPTPIVPAPLGTMGPPSRPAEKPTDAADLTDVLAQSGIDVKEEEAYLTQSYSAPQAAPRSQPPGLNTSFVSNPSTPGTTSAGASFDMSQSRITPTQEQQVYPPYSEDAPYNQPTYEETRAARRAQYHLQEPFLFTKVLEQKIQKRGFELGVRVPTEGLFHPMPGSRQPIEVTGPDGSSTVRRGHTIVNQEGAPFVDIISLMSLCCEERLRGVIEYSASLAKSRRAHSHGIVPVEWKDLAATDSNPVVTEATLKRPRAGTETSNSNPIAEKYFALSTKDISDEEARAAKRAKRNADAIINETATSRAPSLDVGSGAVTPTPQTPIGGDKKALTKKEAKKQLDARVSEAQQHQQSVETARKALSSTLFGSSKKRQYSWLNKGSAASAASSPRPHSPAIGPAGSDRNEKTRNDSVAAPISTQLGSWREDKAAGIQVRDILFVLEQDGRGARHVQKAYSKDLKEERLD</sequence>
<feature type="compositionally biased region" description="Low complexity" evidence="9">
    <location>
        <begin position="147"/>
        <end position="161"/>
    </location>
</feature>
<dbReference type="GO" id="GO:0006352">
    <property type="term" value="P:DNA-templated transcription initiation"/>
    <property type="evidence" value="ECO:0007669"/>
    <property type="project" value="InterPro"/>
</dbReference>
<reference evidence="11" key="1">
    <citation type="submission" date="2021-12" db="EMBL/GenBank/DDBJ databases">
        <title>Convergent genome expansion in fungi linked to evolution of root-endophyte symbiosis.</title>
        <authorList>
            <consortium name="DOE Joint Genome Institute"/>
            <person name="Ke Y.-H."/>
            <person name="Bonito G."/>
            <person name="Liao H.-L."/>
            <person name="Looney B."/>
            <person name="Rojas-Flechas A."/>
            <person name="Nash J."/>
            <person name="Hameed K."/>
            <person name="Schadt C."/>
            <person name="Martin F."/>
            <person name="Crous P.W."/>
            <person name="Miettinen O."/>
            <person name="Magnuson J.K."/>
            <person name="Labbe J."/>
            <person name="Jacobson D."/>
            <person name="Doktycz M.J."/>
            <person name="Veneault-Fourrey C."/>
            <person name="Kuo A."/>
            <person name="Mondo S."/>
            <person name="Calhoun S."/>
            <person name="Riley R."/>
            <person name="Ohm R."/>
            <person name="LaButti K."/>
            <person name="Andreopoulos B."/>
            <person name="Pangilinan J."/>
            <person name="Nolan M."/>
            <person name="Tritt A."/>
            <person name="Clum A."/>
            <person name="Lipzen A."/>
            <person name="Daum C."/>
            <person name="Barry K."/>
            <person name="Grigoriev I.V."/>
            <person name="Vilgalys R."/>
        </authorList>
    </citation>
    <scope>NUCLEOTIDE SEQUENCE</scope>
    <source>
        <strain evidence="11">PMI_201</strain>
    </source>
</reference>
<dbReference type="Pfam" id="PF05236">
    <property type="entry name" value="TAF4"/>
    <property type="match status" value="1"/>
</dbReference>
<keyword evidence="6" id="KW-0539">Nucleus</keyword>
<feature type="compositionally biased region" description="Low complexity" evidence="9">
    <location>
        <begin position="11"/>
        <end position="31"/>
    </location>
</feature>
<evidence type="ECO:0000256" key="4">
    <source>
        <dbReference type="ARBA" id="ARBA00023015"/>
    </source>
</evidence>
<dbReference type="RefSeq" id="XP_046073634.1">
    <property type="nucleotide sequence ID" value="XM_046218207.1"/>
</dbReference>
<dbReference type="EMBL" id="JAJTJA010000005">
    <property type="protein sequence ID" value="KAH8699170.1"/>
    <property type="molecule type" value="Genomic_DNA"/>
</dbReference>
<comment type="function">
    <text evidence="7">Functions as a component of the DNA-binding general transcription factor complex TFIID. Binding of TFIID to a promoter (with or without TATA element) is the initial step in pre-initiation complex (PIC) formation. TFIID plays a key role in the regulation of gene expression by RNA polymerase II through different activities such as transcription activator interaction, core promoter recognition and selectivity, TFIIA and TFIIB interaction, chromatin modification (histone acetylation by TAF1), facilitation of DNA opening and initiation of transcription.</text>
</comment>
<proteinExistence type="inferred from homology"/>
<feature type="compositionally biased region" description="Basic and acidic residues" evidence="9">
    <location>
        <begin position="552"/>
        <end position="562"/>
    </location>
</feature>
<evidence type="ECO:0000256" key="5">
    <source>
        <dbReference type="ARBA" id="ARBA00023163"/>
    </source>
</evidence>
<keyword evidence="12" id="KW-1185">Reference proteome</keyword>
<feature type="region of interest" description="Disordered" evidence="9">
    <location>
        <begin position="478"/>
        <end position="523"/>
    </location>
</feature>
<feature type="region of interest" description="Disordered" evidence="9">
    <location>
        <begin position="396"/>
        <end position="454"/>
    </location>
</feature>
<gene>
    <name evidence="11" type="ORF">BGW36DRAFT_396734</name>
</gene>
<feature type="domain" description="Transcription initiation factor TFIID component TAF4 C-terminal" evidence="10">
    <location>
        <begin position="294"/>
        <end position="547"/>
    </location>
</feature>
<keyword evidence="5" id="KW-0804">Transcription</keyword>
<feature type="compositionally biased region" description="Polar residues" evidence="9">
    <location>
        <begin position="444"/>
        <end position="454"/>
    </location>
</feature>
<dbReference type="InterPro" id="IPR007900">
    <property type="entry name" value="TAF4_C"/>
</dbReference>